<sequence>MKVDKFGAGLIGAILLLVGLAVLFTDLDPLVLCFKQCDIPRALAGLLGPGLLKILTGGFFVVLAALFLVPLISRIKGSKRLD</sequence>
<dbReference type="RefSeq" id="WP_305749494.1">
    <property type="nucleotide sequence ID" value="NZ_JAUZEE010000004.1"/>
</dbReference>
<evidence type="ECO:0000313" key="3">
    <source>
        <dbReference type="Proteomes" id="UP001235760"/>
    </source>
</evidence>
<gene>
    <name evidence="2" type="ORF">Q8X39_09885</name>
</gene>
<comment type="caution">
    <text evidence="2">The sequence shown here is derived from an EMBL/GenBank/DDBJ whole genome shotgun (WGS) entry which is preliminary data.</text>
</comment>
<proteinExistence type="predicted"/>
<organism evidence="2 3">
    <name type="scientific">Leptothrix discophora</name>
    <dbReference type="NCBI Taxonomy" id="89"/>
    <lineage>
        <taxon>Bacteria</taxon>
        <taxon>Pseudomonadati</taxon>
        <taxon>Pseudomonadota</taxon>
        <taxon>Betaproteobacteria</taxon>
        <taxon>Burkholderiales</taxon>
        <taxon>Sphaerotilaceae</taxon>
        <taxon>Leptothrix</taxon>
    </lineage>
</organism>
<evidence type="ECO:0000313" key="2">
    <source>
        <dbReference type="EMBL" id="MDP4300944.1"/>
    </source>
</evidence>
<keyword evidence="1" id="KW-0472">Membrane</keyword>
<reference evidence="2 3" key="1">
    <citation type="submission" date="2023-08" db="EMBL/GenBank/DDBJ databases">
        <authorList>
            <person name="Roldan D.M."/>
            <person name="Menes R.J."/>
        </authorList>
    </citation>
    <scope>NUCLEOTIDE SEQUENCE [LARGE SCALE GENOMIC DNA]</scope>
    <source>
        <strain evidence="2 3">CCM 2812</strain>
    </source>
</reference>
<protein>
    <submittedName>
        <fullName evidence="2">Uncharacterized protein</fullName>
    </submittedName>
</protein>
<name>A0ABT9G372_LEPDI</name>
<keyword evidence="3" id="KW-1185">Reference proteome</keyword>
<dbReference type="Proteomes" id="UP001235760">
    <property type="component" value="Unassembled WGS sequence"/>
</dbReference>
<dbReference type="EMBL" id="JAUZEE010000004">
    <property type="protein sequence ID" value="MDP4300944.1"/>
    <property type="molecule type" value="Genomic_DNA"/>
</dbReference>
<evidence type="ECO:0000256" key="1">
    <source>
        <dbReference type="SAM" id="Phobius"/>
    </source>
</evidence>
<keyword evidence="1" id="KW-1133">Transmembrane helix</keyword>
<keyword evidence="1" id="KW-0812">Transmembrane</keyword>
<feature type="transmembrane region" description="Helical" evidence="1">
    <location>
        <begin position="49"/>
        <end position="72"/>
    </location>
</feature>
<accession>A0ABT9G372</accession>